<gene>
    <name evidence="1" type="ORF">SAMD00023353_2801270</name>
</gene>
<organism evidence="1">
    <name type="scientific">Rosellinia necatrix</name>
    <name type="common">White root-rot fungus</name>
    <dbReference type="NCBI Taxonomy" id="77044"/>
    <lineage>
        <taxon>Eukaryota</taxon>
        <taxon>Fungi</taxon>
        <taxon>Dikarya</taxon>
        <taxon>Ascomycota</taxon>
        <taxon>Pezizomycotina</taxon>
        <taxon>Sordariomycetes</taxon>
        <taxon>Xylariomycetidae</taxon>
        <taxon>Xylariales</taxon>
        <taxon>Xylariaceae</taxon>
        <taxon>Rosellinia</taxon>
    </lineage>
</organism>
<name>A0A1S8A9G0_ROSNE</name>
<sequence length="107" mass="11712">MRSNDAWWALSLTSCSRTLASRISTKNPNTTPSAQDVHQKISPVLCSMAASLPLQAPRRLLLSRARPTLLCPRTSYLPLAIPSLNVCLALSWRRLVSPSMLGRTGVL</sequence>
<dbReference type="Proteomes" id="UP000054516">
    <property type="component" value="Unassembled WGS sequence"/>
</dbReference>
<accession>A0A1S8A9G0</accession>
<keyword evidence="2" id="KW-1185">Reference proteome</keyword>
<proteinExistence type="predicted"/>
<dbReference type="AlphaFoldDB" id="A0A1S8A9G0"/>
<evidence type="ECO:0000313" key="1">
    <source>
        <dbReference type="EMBL" id="GAW26340.1"/>
    </source>
</evidence>
<dbReference type="EMBL" id="DF977473">
    <property type="protein sequence ID" value="GAW26340.1"/>
    <property type="molecule type" value="Genomic_DNA"/>
</dbReference>
<reference evidence="1" key="1">
    <citation type="submission" date="2016-03" db="EMBL/GenBank/DDBJ databases">
        <title>Draft genome sequence of Rosellinia necatrix.</title>
        <authorList>
            <person name="Kanematsu S."/>
        </authorList>
    </citation>
    <scope>NUCLEOTIDE SEQUENCE [LARGE SCALE GENOMIC DNA]</scope>
    <source>
        <strain evidence="1">W97</strain>
    </source>
</reference>
<evidence type="ECO:0000313" key="2">
    <source>
        <dbReference type="Proteomes" id="UP000054516"/>
    </source>
</evidence>
<protein>
    <submittedName>
        <fullName evidence="1">Uncharacterized protein</fullName>
    </submittedName>
</protein>